<evidence type="ECO:0000256" key="1">
    <source>
        <dbReference type="ARBA" id="ARBA00004653"/>
    </source>
</evidence>
<feature type="transmembrane region" description="Helical" evidence="9">
    <location>
        <begin position="383"/>
        <end position="410"/>
    </location>
</feature>
<feature type="transmembrane region" description="Helical" evidence="9">
    <location>
        <begin position="441"/>
        <end position="462"/>
    </location>
</feature>
<dbReference type="InterPro" id="IPR047843">
    <property type="entry name" value="WLS-like_TM"/>
</dbReference>
<evidence type="ECO:0000313" key="12">
    <source>
        <dbReference type="Proteomes" id="UP000694888"/>
    </source>
</evidence>
<evidence type="ECO:0000256" key="6">
    <source>
        <dbReference type="ARBA" id="ARBA00022989"/>
    </source>
</evidence>
<keyword evidence="8 9" id="KW-0472">Membrane</keyword>
<accession>A0ABM0JPK5</accession>
<keyword evidence="4" id="KW-0879">Wnt signaling pathway</keyword>
<organism evidence="12 13">
    <name type="scientific">Aplysia californica</name>
    <name type="common">California sea hare</name>
    <dbReference type="NCBI Taxonomy" id="6500"/>
    <lineage>
        <taxon>Eukaryota</taxon>
        <taxon>Metazoa</taxon>
        <taxon>Spiralia</taxon>
        <taxon>Lophotrochozoa</taxon>
        <taxon>Mollusca</taxon>
        <taxon>Gastropoda</taxon>
        <taxon>Heterobranchia</taxon>
        <taxon>Euthyneura</taxon>
        <taxon>Tectipleura</taxon>
        <taxon>Aplysiida</taxon>
        <taxon>Aplysioidea</taxon>
        <taxon>Aplysiidae</taxon>
        <taxon>Aplysia</taxon>
    </lineage>
</organism>
<keyword evidence="12" id="KW-1185">Reference proteome</keyword>
<evidence type="ECO:0000313" key="13">
    <source>
        <dbReference type="RefSeq" id="XP_005098548.1"/>
    </source>
</evidence>
<evidence type="ECO:0000256" key="3">
    <source>
        <dbReference type="ARBA" id="ARBA00022473"/>
    </source>
</evidence>
<feature type="domain" description="Wntless GOLD" evidence="11">
    <location>
        <begin position="49"/>
        <end position="235"/>
    </location>
</feature>
<comment type="similarity">
    <text evidence="2">Belongs to the wntless family.</text>
</comment>
<dbReference type="Proteomes" id="UP000694888">
    <property type="component" value="Unplaced"/>
</dbReference>
<evidence type="ECO:0000256" key="5">
    <source>
        <dbReference type="ARBA" id="ARBA00022692"/>
    </source>
</evidence>
<feature type="transmembrane region" description="Helical" evidence="9">
    <location>
        <begin position="242"/>
        <end position="262"/>
    </location>
</feature>
<dbReference type="RefSeq" id="XP_005098548.1">
    <property type="nucleotide sequence ID" value="XM_005098491.3"/>
</dbReference>
<keyword evidence="6 9" id="KW-1133">Transmembrane helix</keyword>
<dbReference type="PANTHER" id="PTHR13449:SF2">
    <property type="entry name" value="PROTEIN WNTLESS HOMOLOG"/>
    <property type="match status" value="1"/>
</dbReference>
<evidence type="ECO:0000259" key="11">
    <source>
        <dbReference type="Pfam" id="PF21883"/>
    </source>
</evidence>
<dbReference type="InterPro" id="IPR009551">
    <property type="entry name" value="Wntless"/>
</dbReference>
<dbReference type="Pfam" id="PF06664">
    <property type="entry name" value="WLS-like_TM"/>
    <property type="match status" value="1"/>
</dbReference>
<evidence type="ECO:0000256" key="4">
    <source>
        <dbReference type="ARBA" id="ARBA00022687"/>
    </source>
</evidence>
<feature type="domain" description="Wntless-like transmembrane" evidence="10">
    <location>
        <begin position="236"/>
        <end position="507"/>
    </location>
</feature>
<dbReference type="InterPro" id="IPR053936">
    <property type="entry name" value="WLS_GOLD"/>
</dbReference>
<evidence type="ECO:0000256" key="8">
    <source>
        <dbReference type="ARBA" id="ARBA00023136"/>
    </source>
</evidence>
<feature type="transmembrane region" description="Helical" evidence="9">
    <location>
        <begin position="282"/>
        <end position="308"/>
    </location>
</feature>
<dbReference type="GeneID" id="101853163"/>
<feature type="transmembrane region" description="Helical" evidence="9">
    <location>
        <begin position="344"/>
        <end position="363"/>
    </location>
</feature>
<evidence type="ECO:0000256" key="9">
    <source>
        <dbReference type="SAM" id="Phobius"/>
    </source>
</evidence>
<evidence type="ECO:0000256" key="2">
    <source>
        <dbReference type="ARBA" id="ARBA00008148"/>
    </source>
</evidence>
<feature type="transmembrane region" description="Helical" evidence="9">
    <location>
        <begin position="314"/>
        <end position="332"/>
    </location>
</feature>
<dbReference type="PANTHER" id="PTHR13449">
    <property type="entry name" value="INTEGRAL MEMBRANE PROTEIN GPR177"/>
    <property type="match status" value="1"/>
</dbReference>
<evidence type="ECO:0000259" key="10">
    <source>
        <dbReference type="Pfam" id="PF06664"/>
    </source>
</evidence>
<dbReference type="Pfam" id="PF21883">
    <property type="entry name" value="WLS_GOLD"/>
    <property type="match status" value="1"/>
</dbReference>
<keyword evidence="7" id="KW-0333">Golgi apparatus</keyword>
<name>A0ABM0JPK5_APLCA</name>
<comment type="subcellular location">
    <subcellularLocation>
        <location evidence="1">Golgi apparatus membrane</location>
        <topology evidence="1">Multi-pass membrane protein</topology>
    </subcellularLocation>
</comment>
<keyword evidence="5 9" id="KW-0812">Transmembrane</keyword>
<feature type="transmembrane region" description="Helical" evidence="9">
    <location>
        <begin position="482"/>
        <end position="504"/>
    </location>
</feature>
<gene>
    <name evidence="13" type="primary">LOC101853163</name>
</gene>
<feature type="transmembrane region" description="Helical" evidence="9">
    <location>
        <begin position="14"/>
        <end position="36"/>
    </location>
</feature>
<reference evidence="13" key="1">
    <citation type="submission" date="2025-08" db="UniProtKB">
        <authorList>
            <consortium name="RefSeq"/>
        </authorList>
    </citation>
    <scope>IDENTIFICATION</scope>
</reference>
<evidence type="ECO:0000256" key="7">
    <source>
        <dbReference type="ARBA" id="ARBA00023034"/>
    </source>
</evidence>
<protein>
    <submittedName>
        <fullName evidence="13">Protein wntless homolog</fullName>
    </submittedName>
</protein>
<proteinExistence type="inferred from homology"/>
<keyword evidence="3" id="KW-0217">Developmental protein</keyword>
<sequence>MAGVVLETLSNRKLLILSVSLVLILAVFFLIGGLVAPAPNSVIPSTTVKCVDADNIWQKGEMKPFLPRGKGKCDSIDHFSDPRVAREGIDANEIVFSQWMPLPKDGKQLDMSRWFQNMVSVIELDLTYNSQNKYPEDRDAHMVLETRVFYRNKEDDVKDWKLLAASTEHRTLQCSIENDNRQDGKRYQCDLLPFFELGTVFYDFYLINIRLPIDKRTDINIIGQLDDLAVVVIFQNGGFTKVWFSIKTVLFPAVVAVLLWFWQRVLTEGRATNLTERTLFSLGIILSIMNCPIEWLTLVVSMPFMTLLNDIRDGAFYAMLFSFWLIFVGEHMMDQVERNQLKAYWKQLTVVILASAACFIFDMCERGVQLTNPFFSIWSSEVGAIAALGFIIVAGISACLYFVFLCYLVFRVFRNISSKRTSLMQMSSVRRKYYSGLIYRFKFLMLVTLLCAALTVISFIIGQVSEGQWKWGDEDLSLEYTSAFLTGTYGMWNVYVISLLCLYAPSHKKYAADTVDETDTNSREEEVQLTQMASESSNIASFISKQAAD</sequence>